<protein>
    <recommendedName>
        <fullName evidence="2">SANT and BTB domain-containing protein</fullName>
    </recommendedName>
</protein>
<sequence>MSDLYKRMNQQKIGLQANKFSSPNNDRSRGNGKERSNPIVTHSAKYTTSSLTSSFAVNRRLMAQRSDQAYDTPASKPKKNIYSNLILNGNSMNQSKKPYAPNQTFTRKGGSDHDFSKGSIVSENEILSSKMGPKNQKNLNIIDANKTHSGGSFYNNVGNKISKVTSNSSSKSQLNSQFFVQRNSKNVKYKQESLKNPKRSHPNEQNFTKMKINQRVERETSKGSRKPNYYSNDNDLGIKGTYPGSKQITTNKCRSYGFRDQSKKKETVIVARNSRASTTHGSGSNRTNTSTGLRRNANNTLINTNNPDSRKIALSHLERGESAENGQTNSKNIMNEITRRRFSKEKVVGKELIKNITKNTSKVLKAKYGESHSIDSRIGSNLPTTQTCIDFNKNHNNKGPNLLSNALLENQKISSSTSNLNKDKTRREDQFQKEKSPNTSERIYIEKKQMWNSVGPKMKEKSSFLNKTTIDPKTPQVERTNSHSQDEKLMRIGSAQNSITNMRSSSTEASVKDLITIHVIDPVTKVKKEFKCNKFILQEEMKCFTKYIKSLEKDKYGKRKDPEIKGIDDLEITVHCQIHIFKWLMDYLNGPKDTFKLTFKNIHSILMSSDYLEMPNLTEMCLEYIVNNIEKLLALKEPLPPYKSHIAKNIARKFCEKQLDEYLDSLVDDKDIILSRLYKKKLELYFENSKNMLFKCKLCNELYTETQREVFNCPSNSNILIGHRGELKSYHVADHLWDLNEYVMQHRENRMQWKEIYWKMWARTKIFKCSLCNEHFKPINMKSSCKFHLEDLKCLYGENRGVYKCCNYEVKQFEIGITIDEVTNTDITKLGTKTPEVPNIIDPRNNGCQRRDHVIDLNDKMYLSPEANPKTESELNWNCISFQQDLNHFNRNMDIILRISNIPDVCSIARLPNTNLEDNLEELDDIFIEFKSRYVIERAKKLIPDKITRPEGSQGSPCSIKKIKKKKVNWRLDALRYDDIDFMSSLIKQVKAKRQ</sequence>
<feature type="compositionally biased region" description="Basic and acidic residues" evidence="1">
    <location>
        <begin position="26"/>
        <end position="36"/>
    </location>
</feature>
<proteinExistence type="predicted"/>
<dbReference type="Pfam" id="PF11822">
    <property type="entry name" value="BTB_SANBR"/>
    <property type="match status" value="1"/>
</dbReference>
<feature type="region of interest" description="Disordered" evidence="1">
    <location>
        <begin position="188"/>
        <end position="243"/>
    </location>
</feature>
<evidence type="ECO:0000313" key="3">
    <source>
        <dbReference type="EMBL" id="CAI2375076.1"/>
    </source>
</evidence>
<feature type="compositionally biased region" description="Basic and acidic residues" evidence="1">
    <location>
        <begin position="421"/>
        <end position="436"/>
    </location>
</feature>
<dbReference type="AlphaFoldDB" id="A0AAD1XLQ7"/>
<accession>A0AAD1XLQ7</accession>
<feature type="compositionally biased region" description="Polar residues" evidence="1">
    <location>
        <begin position="274"/>
        <end position="292"/>
    </location>
</feature>
<reference evidence="3" key="1">
    <citation type="submission" date="2023-07" db="EMBL/GenBank/DDBJ databases">
        <authorList>
            <consortium name="AG Swart"/>
            <person name="Singh M."/>
            <person name="Singh A."/>
            <person name="Seah K."/>
            <person name="Emmerich C."/>
        </authorList>
    </citation>
    <scope>NUCLEOTIDE SEQUENCE</scope>
    <source>
        <strain evidence="3">DP1</strain>
    </source>
</reference>
<feature type="compositionally biased region" description="Polar residues" evidence="1">
    <location>
        <begin position="8"/>
        <end position="25"/>
    </location>
</feature>
<keyword evidence="4" id="KW-1185">Reference proteome</keyword>
<dbReference type="PANTHER" id="PTHR20946">
    <property type="entry name" value="SANT AND BTB DOMAIN REGULATOR OF CLASS SWITCH RECOMBINATION"/>
    <property type="match status" value="1"/>
</dbReference>
<dbReference type="InterPro" id="IPR045902">
    <property type="entry name" value="SANBR-like"/>
</dbReference>
<evidence type="ECO:0000313" key="4">
    <source>
        <dbReference type="Proteomes" id="UP001295684"/>
    </source>
</evidence>
<dbReference type="EMBL" id="CAMPGE010016524">
    <property type="protein sequence ID" value="CAI2375076.1"/>
    <property type="molecule type" value="Genomic_DNA"/>
</dbReference>
<comment type="caution">
    <text evidence="3">The sequence shown here is derived from an EMBL/GenBank/DDBJ whole genome shotgun (WGS) entry which is preliminary data.</text>
</comment>
<feature type="domain" description="SANT and BTB" evidence="2">
    <location>
        <begin position="516"/>
        <end position="622"/>
    </location>
</feature>
<gene>
    <name evidence="3" type="ORF">ECRASSUSDP1_LOCUS16436</name>
</gene>
<dbReference type="InterPro" id="IPR021777">
    <property type="entry name" value="SANBR_BTB"/>
</dbReference>
<dbReference type="InterPro" id="IPR011333">
    <property type="entry name" value="SKP1/BTB/POZ_sf"/>
</dbReference>
<feature type="compositionally biased region" description="Low complexity" evidence="1">
    <location>
        <begin position="293"/>
        <end position="306"/>
    </location>
</feature>
<feature type="region of interest" description="Disordered" evidence="1">
    <location>
        <begin position="272"/>
        <end position="309"/>
    </location>
</feature>
<feature type="region of interest" description="Disordered" evidence="1">
    <location>
        <begin position="1"/>
        <end position="41"/>
    </location>
</feature>
<dbReference type="Gene3D" id="3.30.710.10">
    <property type="entry name" value="Potassium Channel Kv1.1, Chain A"/>
    <property type="match status" value="1"/>
</dbReference>
<evidence type="ECO:0000256" key="1">
    <source>
        <dbReference type="SAM" id="MobiDB-lite"/>
    </source>
</evidence>
<feature type="region of interest" description="Disordered" evidence="1">
    <location>
        <begin position="413"/>
        <end position="441"/>
    </location>
</feature>
<evidence type="ECO:0000259" key="2">
    <source>
        <dbReference type="Pfam" id="PF11822"/>
    </source>
</evidence>
<dbReference type="SUPFAM" id="SSF54695">
    <property type="entry name" value="POZ domain"/>
    <property type="match status" value="1"/>
</dbReference>
<name>A0AAD1XLQ7_EUPCR</name>
<organism evidence="3 4">
    <name type="scientific">Euplotes crassus</name>
    <dbReference type="NCBI Taxonomy" id="5936"/>
    <lineage>
        <taxon>Eukaryota</taxon>
        <taxon>Sar</taxon>
        <taxon>Alveolata</taxon>
        <taxon>Ciliophora</taxon>
        <taxon>Intramacronucleata</taxon>
        <taxon>Spirotrichea</taxon>
        <taxon>Hypotrichia</taxon>
        <taxon>Euplotida</taxon>
        <taxon>Euplotidae</taxon>
        <taxon>Moneuplotes</taxon>
    </lineage>
</organism>
<dbReference type="Proteomes" id="UP001295684">
    <property type="component" value="Unassembled WGS sequence"/>
</dbReference>
<dbReference type="PANTHER" id="PTHR20946:SF0">
    <property type="entry name" value="SANT AND BTB DOMAIN REGULATOR OF CLASS SWITCH RECOMBINATION"/>
    <property type="match status" value="1"/>
</dbReference>